<dbReference type="GO" id="GO:0006355">
    <property type="term" value="P:regulation of DNA-templated transcription"/>
    <property type="evidence" value="ECO:0007669"/>
    <property type="project" value="InterPro"/>
</dbReference>
<reference evidence="4 5" key="1">
    <citation type="journal article" date="2014" name="Syst. Appl. Microbiol.">
        <title>Complete genomes of freshwater sulfur oxidizers Sulfuricella denitrificans skB26 and Sulfuritalea hydrogenivorans sk43H: genetic insights into the sulfur oxidation pathway of betaproteobacteria.</title>
        <authorList>
            <person name="Watanabe T."/>
            <person name="Kojima H."/>
            <person name="Fukui M."/>
        </authorList>
    </citation>
    <scope>NUCLEOTIDE SEQUENCE [LARGE SCALE GENOMIC DNA]</scope>
    <source>
        <strain evidence="4">DSM22779</strain>
    </source>
</reference>
<dbReference type="Pfam" id="PF03704">
    <property type="entry name" value="BTAD"/>
    <property type="match status" value="1"/>
</dbReference>
<dbReference type="InterPro" id="IPR011990">
    <property type="entry name" value="TPR-like_helical_dom_sf"/>
</dbReference>
<evidence type="ECO:0000313" key="5">
    <source>
        <dbReference type="Proteomes" id="UP000031637"/>
    </source>
</evidence>
<dbReference type="AlphaFoldDB" id="W0SGJ5"/>
<dbReference type="InterPro" id="IPR029787">
    <property type="entry name" value="Nucleotide_cyclase"/>
</dbReference>
<evidence type="ECO:0000256" key="1">
    <source>
        <dbReference type="ARBA" id="ARBA00022741"/>
    </source>
</evidence>
<dbReference type="GO" id="GO:0004016">
    <property type="term" value="F:adenylate cyclase activity"/>
    <property type="evidence" value="ECO:0007669"/>
    <property type="project" value="UniProtKB-ARBA"/>
</dbReference>
<evidence type="ECO:0000313" key="4">
    <source>
        <dbReference type="EMBL" id="BAO30161.1"/>
    </source>
</evidence>
<proteinExistence type="predicted"/>
<dbReference type="SUPFAM" id="SSF55073">
    <property type="entry name" value="Nucleotide cyclase"/>
    <property type="match status" value="1"/>
</dbReference>
<dbReference type="SMART" id="SM01043">
    <property type="entry name" value="BTAD"/>
    <property type="match status" value="1"/>
</dbReference>
<keyword evidence="2" id="KW-0067">ATP-binding</keyword>
<dbReference type="InterPro" id="IPR036388">
    <property type="entry name" value="WH-like_DNA-bd_sf"/>
</dbReference>
<evidence type="ECO:0000259" key="3">
    <source>
        <dbReference type="PROSITE" id="PS50125"/>
    </source>
</evidence>
<organism evidence="4 5">
    <name type="scientific">Sulfuritalea hydrogenivorans sk43H</name>
    <dbReference type="NCBI Taxonomy" id="1223802"/>
    <lineage>
        <taxon>Bacteria</taxon>
        <taxon>Pseudomonadati</taxon>
        <taxon>Pseudomonadota</taxon>
        <taxon>Betaproteobacteria</taxon>
        <taxon>Nitrosomonadales</taxon>
        <taxon>Sterolibacteriaceae</taxon>
        <taxon>Sulfuritalea</taxon>
    </lineage>
</organism>
<dbReference type="Proteomes" id="UP000031637">
    <property type="component" value="Chromosome"/>
</dbReference>
<dbReference type="SUPFAM" id="SSF46894">
    <property type="entry name" value="C-terminal effector domain of the bipartite response regulators"/>
    <property type="match status" value="1"/>
</dbReference>
<keyword evidence="5" id="KW-1185">Reference proteome</keyword>
<dbReference type="STRING" id="1223802.SUTH_02373"/>
<keyword evidence="1" id="KW-0547">Nucleotide-binding</keyword>
<dbReference type="GO" id="GO:0009190">
    <property type="term" value="P:cyclic nucleotide biosynthetic process"/>
    <property type="evidence" value="ECO:0007669"/>
    <property type="project" value="InterPro"/>
</dbReference>
<dbReference type="HOGENOM" id="CLU_004435_3_3_4"/>
<dbReference type="GO" id="GO:0005737">
    <property type="term" value="C:cytoplasm"/>
    <property type="evidence" value="ECO:0007669"/>
    <property type="project" value="TreeGrafter"/>
</dbReference>
<evidence type="ECO:0000256" key="2">
    <source>
        <dbReference type="ARBA" id="ARBA00022840"/>
    </source>
</evidence>
<dbReference type="InterPro" id="IPR041664">
    <property type="entry name" value="AAA_16"/>
</dbReference>
<feature type="domain" description="Guanylate cyclase" evidence="3">
    <location>
        <begin position="301"/>
        <end position="400"/>
    </location>
</feature>
<protein>
    <submittedName>
        <fullName evidence="4">Transcriptional activator domain protein</fullName>
    </submittedName>
</protein>
<dbReference type="SUPFAM" id="SSF48452">
    <property type="entry name" value="TPR-like"/>
    <property type="match status" value="3"/>
</dbReference>
<dbReference type="Pfam" id="PF13191">
    <property type="entry name" value="AAA_16"/>
    <property type="match status" value="1"/>
</dbReference>
<dbReference type="PROSITE" id="PS50125">
    <property type="entry name" value="GUANYLATE_CYCLASE_2"/>
    <property type="match status" value="1"/>
</dbReference>
<dbReference type="InterPro" id="IPR001054">
    <property type="entry name" value="A/G_cyclase"/>
</dbReference>
<sequence>MNSSPRLQLRLLGGFTLDRDGEPCKLAYEKGRALLAYLAMEPARTHTRSSLASMFWPDLAHDAALANLRQILHSLRQTLNAASPATPLLRVDRESVRLDPEAGLAVDAVEFSAAPSPCPATPDPAHCMSCIAGMEAMERLLGGEFMDGFALPECPGFEEWLQVQREAMHLHALGRLVRLSDCHERMGACDKSLPFAQRFLELEPWNEEGLRRVMRLLALNGQRANALARHEAFCRTLKKDLSVLPSDETHMLAERIQRGELSPDRRRMADALPVAAPPPAAAERRQVTVLYCELVAVGVDDPDEALALLREPQALCSEIIRDKSGYLVQIRGGSLLAYFGYPRASENAARLAVQAALEVTRTAFAGLELRASVHTGMVISGDRQVPDAIGATSGLAIRLRQLADRGEVAISAATQRLVAGYFDCLSLGQQHLSGVTRPLEVFRVSRESGARDRLEAASALTPLIGRKREIASLLALWRETLAGKGRFVLLRGEAGIGKSRLVLALKDAIPDPAARVRELRCVPEHSQSPFHPLTALFGFTLAFSSEDSPASKFDKLAAYVETNYPKNDPDTVALLARMLGLPVRAPYREPASSPQQQRERTLAILLDRLCLLASRQPMLLVVEDLHWADPSTLELLNLFIQRTPGVPILTVLAARPGFKPSWDENLVPTLTLNALNDADTAVLIKAVAPEIPPASIPRIIERADGIPLFAEELAREIAATDQPAIPSTLHDLLMARLDGMGEAKTVAQLAAAIGREFSVDLLRKIAPFDDATLKALLGQLRDAGLLLGDIRSDMHFRHSLIRDAAYQSQTRDERAATHRRIGAALEAAGTGIRPEVLAQHWAAGGEAREAVTCWIAAGKLASQHSASQEALAHFKSGLALIEALPAGPERLRMELDLQIGLGSAATATQGYASAEGAAAYARAMALCDWQESGPDMFPAIWGLWASASSRDGYPHALELAHRLLRMADQDDDPIHAAQGHFAVADTLYWQADFHAAREHLEHAVATCLPAHHKRHVADFGEDAGVTAGSYLSWVLWFLGFPDQARETSRKTLVLARRLGHPYSLAYALTFAAILHCRLRLPTKALSLAKETFEVASQHGFPLWQIGAMLSSGWARVMQGKHDGIESLQHCVETTRAAMGGVTLVVLEPLVDAYVALELFDAALSVNENALATGSAIGDHHVDAELHRLKGESLRGLENACEAEACFHRALEISRGQHAKSLELRAAMSMARLWQTQGKRDEARCLLEEVYHWFTEGFGTLDLQNARELLHSLGGKPAS</sequence>
<dbReference type="OrthoDB" id="9758570at2"/>
<dbReference type="CDD" id="cd07302">
    <property type="entry name" value="CHD"/>
    <property type="match status" value="1"/>
</dbReference>
<gene>
    <name evidence="4" type="ORF">SUTH_02373</name>
</gene>
<dbReference type="PANTHER" id="PTHR16305">
    <property type="entry name" value="TESTICULAR SOLUBLE ADENYLYL CYCLASE"/>
    <property type="match status" value="1"/>
</dbReference>
<dbReference type="InterPro" id="IPR027417">
    <property type="entry name" value="P-loop_NTPase"/>
</dbReference>
<dbReference type="Gene3D" id="1.10.10.10">
    <property type="entry name" value="Winged helix-like DNA-binding domain superfamily/Winged helix DNA-binding domain"/>
    <property type="match status" value="1"/>
</dbReference>
<dbReference type="Gene3D" id="1.25.40.10">
    <property type="entry name" value="Tetratricopeptide repeat domain"/>
    <property type="match status" value="3"/>
</dbReference>
<dbReference type="Gene3D" id="3.30.70.1230">
    <property type="entry name" value="Nucleotide cyclase"/>
    <property type="match status" value="1"/>
</dbReference>
<dbReference type="PANTHER" id="PTHR16305:SF28">
    <property type="entry name" value="GUANYLATE CYCLASE DOMAIN-CONTAINING PROTEIN"/>
    <property type="match status" value="1"/>
</dbReference>
<dbReference type="GO" id="GO:0003677">
    <property type="term" value="F:DNA binding"/>
    <property type="evidence" value="ECO:0007669"/>
    <property type="project" value="InterPro"/>
</dbReference>
<dbReference type="InterPro" id="IPR005158">
    <property type="entry name" value="BTAD"/>
</dbReference>
<dbReference type="GO" id="GO:0035556">
    <property type="term" value="P:intracellular signal transduction"/>
    <property type="evidence" value="ECO:0007669"/>
    <property type="project" value="InterPro"/>
</dbReference>
<dbReference type="EMBL" id="AP012547">
    <property type="protein sequence ID" value="BAO30161.1"/>
    <property type="molecule type" value="Genomic_DNA"/>
</dbReference>
<dbReference type="GO" id="GO:0005524">
    <property type="term" value="F:ATP binding"/>
    <property type="evidence" value="ECO:0007669"/>
    <property type="project" value="UniProtKB-KW"/>
</dbReference>
<dbReference type="KEGG" id="shd:SUTH_02373"/>
<dbReference type="SUPFAM" id="SSF52540">
    <property type="entry name" value="P-loop containing nucleoside triphosphate hydrolases"/>
    <property type="match status" value="1"/>
</dbReference>
<dbReference type="InterPro" id="IPR016032">
    <property type="entry name" value="Sig_transdc_resp-reg_C-effctor"/>
</dbReference>
<dbReference type="RefSeq" id="WP_041099481.1">
    <property type="nucleotide sequence ID" value="NZ_AP012547.1"/>
</dbReference>
<name>W0SGJ5_9PROT</name>
<accession>W0SGJ5</accession>